<proteinExistence type="predicted"/>
<dbReference type="EMBL" id="MU154608">
    <property type="protein sequence ID" value="KAF9492038.1"/>
    <property type="molecule type" value="Genomic_DNA"/>
</dbReference>
<evidence type="ECO:0000256" key="1">
    <source>
        <dbReference type="SAM" id="MobiDB-lite"/>
    </source>
</evidence>
<dbReference type="OrthoDB" id="2942733at2759"/>
<accession>A0A9P6DDK3</accession>
<evidence type="ECO:0000313" key="3">
    <source>
        <dbReference type="Proteomes" id="UP000807025"/>
    </source>
</evidence>
<name>A0A9P6DDK3_PLEER</name>
<protein>
    <submittedName>
        <fullName evidence="2">Uncharacterized protein</fullName>
    </submittedName>
</protein>
<gene>
    <name evidence="2" type="ORF">BDN71DRAFT_1509830</name>
</gene>
<feature type="compositionally biased region" description="Basic and acidic residues" evidence="1">
    <location>
        <begin position="586"/>
        <end position="597"/>
    </location>
</feature>
<dbReference type="AlphaFoldDB" id="A0A9P6DDK3"/>
<evidence type="ECO:0000313" key="2">
    <source>
        <dbReference type="EMBL" id="KAF9492038.1"/>
    </source>
</evidence>
<feature type="region of interest" description="Disordered" evidence="1">
    <location>
        <begin position="586"/>
        <end position="609"/>
    </location>
</feature>
<keyword evidence="3" id="KW-1185">Reference proteome</keyword>
<organism evidence="2 3">
    <name type="scientific">Pleurotus eryngii</name>
    <name type="common">Boletus of the steppes</name>
    <dbReference type="NCBI Taxonomy" id="5323"/>
    <lineage>
        <taxon>Eukaryota</taxon>
        <taxon>Fungi</taxon>
        <taxon>Dikarya</taxon>
        <taxon>Basidiomycota</taxon>
        <taxon>Agaricomycotina</taxon>
        <taxon>Agaricomycetes</taxon>
        <taxon>Agaricomycetidae</taxon>
        <taxon>Agaricales</taxon>
        <taxon>Pleurotineae</taxon>
        <taxon>Pleurotaceae</taxon>
        <taxon>Pleurotus</taxon>
    </lineage>
</organism>
<comment type="caution">
    <text evidence="2">The sequence shown here is derived from an EMBL/GenBank/DDBJ whole genome shotgun (WGS) entry which is preliminary data.</text>
</comment>
<sequence>MSAAWFPNPPSSQASPLAEMAKYQSGFALAVLAATLVAGHGANDWSKPCFNGECAYDIPTENQSASIKMVGAPLAITDITPAAGWVVLDCDANAVSQEIRLVCNSDDAEAVGCSHLFEGEGPVHKYVRLPESPFARIADYRVHENQSIPEHAASKISRRDGVAPQVFSVSIDDDFARVDETKYGKVFALVAGTNLPGVDTNFAIPQEIDNKDVADKWAQQAMDDIAVKGLKATLSTYYVTKPDGEVEVKKSKSGEELDAPKKSGKFEWGSKTSPFTVPVKREKELASCGPAALKAELKGSLATKAYGSAAAFSAAAALASNILDFSAHFEHDLTVTLSLVGEIKKEFTLMEDTAVPHAGIDLKYVAAGLLFGISGEMSAKAQVGVEIKTGFKWGVDKGSSMCFIGFRCVSSVALAVIAIPGSRAATPYSKDGYFEFGISKDGDGNKATGEIDITLHPKFSLGINGKDKLKNIKASANIGLKAGLGLSVGITGTPKRDLAVASDWYCAKLIAHIEGVAGVDLKHPIKFIPNWDDEFSLFKKELELWTHGNCPAPKARRSTIHGLLESRASDLTVKEILDTLKCPKKDQSKLEKGESKKGLSSSAMKMKDI</sequence>
<dbReference type="Proteomes" id="UP000807025">
    <property type="component" value="Unassembled WGS sequence"/>
</dbReference>
<reference evidence="2" key="1">
    <citation type="submission" date="2020-11" db="EMBL/GenBank/DDBJ databases">
        <authorList>
            <consortium name="DOE Joint Genome Institute"/>
            <person name="Ahrendt S."/>
            <person name="Riley R."/>
            <person name="Andreopoulos W."/>
            <person name="Labutti K."/>
            <person name="Pangilinan J."/>
            <person name="Ruiz-Duenas F.J."/>
            <person name="Barrasa J.M."/>
            <person name="Sanchez-Garcia M."/>
            <person name="Camarero S."/>
            <person name="Miyauchi S."/>
            <person name="Serrano A."/>
            <person name="Linde D."/>
            <person name="Babiker R."/>
            <person name="Drula E."/>
            <person name="Ayuso-Fernandez I."/>
            <person name="Pacheco R."/>
            <person name="Padilla G."/>
            <person name="Ferreira P."/>
            <person name="Barriuso J."/>
            <person name="Kellner H."/>
            <person name="Castanera R."/>
            <person name="Alfaro M."/>
            <person name="Ramirez L."/>
            <person name="Pisabarro A.G."/>
            <person name="Kuo A."/>
            <person name="Tritt A."/>
            <person name="Lipzen A."/>
            <person name="He G."/>
            <person name="Yan M."/>
            <person name="Ng V."/>
            <person name="Cullen D."/>
            <person name="Martin F."/>
            <person name="Rosso M.-N."/>
            <person name="Henrissat B."/>
            <person name="Hibbett D."/>
            <person name="Martinez A.T."/>
            <person name="Grigoriev I.V."/>
        </authorList>
    </citation>
    <scope>NUCLEOTIDE SEQUENCE</scope>
    <source>
        <strain evidence="2">ATCC 90797</strain>
    </source>
</reference>